<dbReference type="InterPro" id="IPR004130">
    <property type="entry name" value="Gpn"/>
</dbReference>
<keyword evidence="3" id="KW-0378">Hydrolase</keyword>
<dbReference type="PANTHER" id="PTHR42708:SF1">
    <property type="entry name" value="GLIDING MOTILITY PROTEIN MGLA"/>
    <property type="match status" value="1"/>
</dbReference>
<proteinExistence type="inferred from homology"/>
<evidence type="ECO:0000256" key="3">
    <source>
        <dbReference type="ARBA" id="ARBA00022801"/>
    </source>
</evidence>
<name>A0A1Z4LSP8_9CYAN</name>
<evidence type="ECO:0008006" key="7">
    <source>
        <dbReference type="Google" id="ProtNLM"/>
    </source>
</evidence>
<dbReference type="AlphaFoldDB" id="A0A1Z4LSP8"/>
<protein>
    <recommendedName>
        <fullName evidence="7">GTPase</fullName>
    </recommendedName>
</protein>
<keyword evidence="6" id="KW-1185">Reference proteome</keyword>
<dbReference type="InterPro" id="IPR052705">
    <property type="entry name" value="Gliding_Motility_GTPase"/>
</dbReference>
<dbReference type="SUPFAM" id="SSF52540">
    <property type="entry name" value="P-loop containing nucleoside triphosphate hydrolases"/>
    <property type="match status" value="1"/>
</dbReference>
<dbReference type="Pfam" id="PF03029">
    <property type="entry name" value="ATP_bind_1"/>
    <property type="match status" value="1"/>
</dbReference>
<evidence type="ECO:0000256" key="2">
    <source>
        <dbReference type="ARBA" id="ARBA00022741"/>
    </source>
</evidence>
<dbReference type="CDD" id="cd00882">
    <property type="entry name" value="Ras_like_GTPase"/>
    <property type="match status" value="1"/>
</dbReference>
<accession>A0A1Z4LSP8</accession>
<sequence length="186" mass="20871">MSSEILRIVVTGGVGAGKTTFIRTISEIDVVDTDKRATDELAELKEKTTVALDFGKLTITPTQSLHLYGTPGQSRFDFMWDILIKNAHAYILLIDAHRPNQFREARKLLNFMNQNASIPELIGITHTDCDDAWELEDIALALGFQNEISSPPLIAVNPNERESVFQALIAIIEQLESTREREMKES</sequence>
<evidence type="ECO:0000313" key="6">
    <source>
        <dbReference type="Proteomes" id="UP000218418"/>
    </source>
</evidence>
<dbReference type="PANTHER" id="PTHR42708">
    <property type="entry name" value="ATP/GTP-BINDING PROTEIN-RELATED"/>
    <property type="match status" value="1"/>
</dbReference>
<dbReference type="Gene3D" id="3.40.50.300">
    <property type="entry name" value="P-loop containing nucleotide triphosphate hydrolases"/>
    <property type="match status" value="1"/>
</dbReference>
<dbReference type="GO" id="GO:0005525">
    <property type="term" value="F:GTP binding"/>
    <property type="evidence" value="ECO:0007669"/>
    <property type="project" value="UniProtKB-KW"/>
</dbReference>
<keyword evidence="2" id="KW-0547">Nucleotide-binding</keyword>
<dbReference type="InterPro" id="IPR027417">
    <property type="entry name" value="P-loop_NTPase"/>
</dbReference>
<dbReference type="OrthoDB" id="4319884at2"/>
<dbReference type="GO" id="GO:0016787">
    <property type="term" value="F:hydrolase activity"/>
    <property type="evidence" value="ECO:0007669"/>
    <property type="project" value="UniProtKB-KW"/>
</dbReference>
<keyword evidence="4" id="KW-0342">GTP-binding</keyword>
<dbReference type="Proteomes" id="UP000218418">
    <property type="component" value="Chromosome"/>
</dbReference>
<reference evidence="5 6" key="1">
    <citation type="submission" date="2017-06" db="EMBL/GenBank/DDBJ databases">
        <title>Genome sequencing of cyanobaciteial culture collection at National Institute for Environmental Studies (NIES).</title>
        <authorList>
            <person name="Hirose Y."/>
            <person name="Shimura Y."/>
            <person name="Fujisawa T."/>
            <person name="Nakamura Y."/>
            <person name="Kawachi M."/>
        </authorList>
    </citation>
    <scope>NUCLEOTIDE SEQUENCE [LARGE SCALE GENOMIC DNA]</scope>
    <source>
        <strain evidence="5 6">NIES-267</strain>
    </source>
</reference>
<gene>
    <name evidence="5" type="ORF">NIES267_37430</name>
</gene>
<evidence type="ECO:0000313" key="5">
    <source>
        <dbReference type="EMBL" id="BAY84247.1"/>
    </source>
</evidence>
<organism evidence="5 6">
    <name type="scientific">Calothrix parasitica NIES-267</name>
    <dbReference type="NCBI Taxonomy" id="1973488"/>
    <lineage>
        <taxon>Bacteria</taxon>
        <taxon>Bacillati</taxon>
        <taxon>Cyanobacteriota</taxon>
        <taxon>Cyanophyceae</taxon>
        <taxon>Nostocales</taxon>
        <taxon>Calotrichaceae</taxon>
        <taxon>Calothrix</taxon>
    </lineage>
</organism>
<evidence type="ECO:0000256" key="1">
    <source>
        <dbReference type="ARBA" id="ARBA00005290"/>
    </source>
</evidence>
<dbReference type="PROSITE" id="PS51419">
    <property type="entry name" value="RAB"/>
    <property type="match status" value="1"/>
</dbReference>
<evidence type="ECO:0000256" key="4">
    <source>
        <dbReference type="ARBA" id="ARBA00023134"/>
    </source>
</evidence>
<dbReference type="EMBL" id="AP018227">
    <property type="protein sequence ID" value="BAY84247.1"/>
    <property type="molecule type" value="Genomic_DNA"/>
</dbReference>
<comment type="similarity">
    <text evidence="1">Belongs to the GPN-loop GTPase family.</text>
</comment>